<name>A0A9D9HA52_9BACT</name>
<reference evidence="3" key="2">
    <citation type="journal article" date="2021" name="PeerJ">
        <title>Extensive microbial diversity within the chicken gut microbiome revealed by metagenomics and culture.</title>
        <authorList>
            <person name="Gilroy R."/>
            <person name="Ravi A."/>
            <person name="Getino M."/>
            <person name="Pursley I."/>
            <person name="Horton D.L."/>
            <person name="Alikhan N.F."/>
            <person name="Baker D."/>
            <person name="Gharbi K."/>
            <person name="Hall N."/>
            <person name="Watson M."/>
            <person name="Adriaenssens E.M."/>
            <person name="Foster-Nyarko E."/>
            <person name="Jarju S."/>
            <person name="Secka A."/>
            <person name="Antonio M."/>
            <person name="Oren A."/>
            <person name="Chaudhuri R.R."/>
            <person name="La Ragione R."/>
            <person name="Hildebrand F."/>
            <person name="Pallen M.J."/>
        </authorList>
    </citation>
    <scope>NUCLEOTIDE SEQUENCE</scope>
    <source>
        <strain evidence="3">D3-1215</strain>
    </source>
</reference>
<organism evidence="3 4">
    <name type="scientific">Candidatus Enterocola intestinipullorum</name>
    <dbReference type="NCBI Taxonomy" id="2840783"/>
    <lineage>
        <taxon>Bacteria</taxon>
        <taxon>Pseudomonadati</taxon>
        <taxon>Bacteroidota</taxon>
        <taxon>Bacteroidia</taxon>
        <taxon>Bacteroidales</taxon>
        <taxon>Candidatus Enterocola</taxon>
    </lineage>
</organism>
<feature type="domain" description="Peptidase M24" evidence="1">
    <location>
        <begin position="136"/>
        <end position="368"/>
    </location>
</feature>
<evidence type="ECO:0000259" key="1">
    <source>
        <dbReference type="Pfam" id="PF00557"/>
    </source>
</evidence>
<sequence>MTLQEDLKQRTRRLAAMLEEAEAAVIATPVNIFYLTGRIINGYVYIDGSANRLVFLRRPLGINETGYHYIRKVEQIPDLLREYGIRVPEKLLLETDELPYNDCMRICKAFGCEKPGNATKALRSLRSIKSGYEIGLLRQSAKFQSEALAEIPALFKPGMTDHELCVECERLFRMKGCLGLFRTYGTDMEGFMGSLLAGDNADTPSPYDFALGGAGMHPSLPLGDNGTALREGIAVMVDINGNFNGYIADQSRTFSVGRLPDEAYRAHEVSLSIHHSISEIAKEGTVCEDLYALALDIAEKNGLKDRFMGHRQQAKFVGHGIGLQINELPVLCAKNTSCLQQGNVIAIEPKFIIDGVGAVGIENSYAVNADGLEKLTTAEENILQLGR</sequence>
<gene>
    <name evidence="3" type="ORF">IAC32_03470</name>
</gene>
<dbReference type="InterPro" id="IPR050659">
    <property type="entry name" value="Peptidase_M24B"/>
</dbReference>
<dbReference type="InterPro" id="IPR036005">
    <property type="entry name" value="Creatinase/aminopeptidase-like"/>
</dbReference>
<comment type="caution">
    <text evidence="3">The sequence shown here is derived from an EMBL/GenBank/DDBJ whole genome shotgun (WGS) entry which is preliminary data.</text>
</comment>
<dbReference type="SUPFAM" id="SSF55920">
    <property type="entry name" value="Creatinase/aminopeptidase"/>
    <property type="match status" value="1"/>
</dbReference>
<dbReference type="EMBL" id="JADIMR010000049">
    <property type="protein sequence ID" value="MBO8446790.1"/>
    <property type="molecule type" value="Genomic_DNA"/>
</dbReference>
<dbReference type="Pfam" id="PF00557">
    <property type="entry name" value="Peptidase_M24"/>
    <property type="match status" value="1"/>
</dbReference>
<feature type="domain" description="Creatinase N-terminal" evidence="2">
    <location>
        <begin position="19"/>
        <end position="128"/>
    </location>
</feature>
<evidence type="ECO:0000313" key="4">
    <source>
        <dbReference type="Proteomes" id="UP000823637"/>
    </source>
</evidence>
<evidence type="ECO:0000259" key="2">
    <source>
        <dbReference type="Pfam" id="PF01321"/>
    </source>
</evidence>
<dbReference type="CDD" id="cd01066">
    <property type="entry name" value="APP_MetAP"/>
    <property type="match status" value="1"/>
</dbReference>
<dbReference type="SUPFAM" id="SSF53092">
    <property type="entry name" value="Creatinase/prolidase N-terminal domain"/>
    <property type="match status" value="1"/>
</dbReference>
<dbReference type="PANTHER" id="PTHR46112:SF2">
    <property type="entry name" value="XAA-PRO AMINOPEPTIDASE P-RELATED"/>
    <property type="match status" value="1"/>
</dbReference>
<reference evidence="3" key="1">
    <citation type="submission" date="2020-10" db="EMBL/GenBank/DDBJ databases">
        <authorList>
            <person name="Gilroy R."/>
        </authorList>
    </citation>
    <scope>NUCLEOTIDE SEQUENCE</scope>
    <source>
        <strain evidence="3">D3-1215</strain>
    </source>
</reference>
<dbReference type="AlphaFoldDB" id="A0A9D9HA52"/>
<protein>
    <submittedName>
        <fullName evidence="3">M24 family peptidase</fullName>
    </submittedName>
</protein>
<dbReference type="Gene3D" id="3.90.230.10">
    <property type="entry name" value="Creatinase/methionine aminopeptidase superfamily"/>
    <property type="match status" value="1"/>
</dbReference>
<dbReference type="InterPro" id="IPR029149">
    <property type="entry name" value="Creatin/AminoP/Spt16_N"/>
</dbReference>
<accession>A0A9D9HA52</accession>
<proteinExistence type="predicted"/>
<dbReference type="InterPro" id="IPR000994">
    <property type="entry name" value="Pept_M24"/>
</dbReference>
<dbReference type="PANTHER" id="PTHR46112">
    <property type="entry name" value="AMINOPEPTIDASE"/>
    <property type="match status" value="1"/>
</dbReference>
<dbReference type="InterPro" id="IPR000587">
    <property type="entry name" value="Creatinase_N"/>
</dbReference>
<evidence type="ECO:0000313" key="3">
    <source>
        <dbReference type="EMBL" id="MBO8446790.1"/>
    </source>
</evidence>
<dbReference type="Proteomes" id="UP000823637">
    <property type="component" value="Unassembled WGS sequence"/>
</dbReference>
<dbReference type="Pfam" id="PF01321">
    <property type="entry name" value="Creatinase_N"/>
    <property type="match status" value="1"/>
</dbReference>